<evidence type="ECO:0000259" key="1">
    <source>
        <dbReference type="PROSITE" id="PS50097"/>
    </source>
</evidence>
<dbReference type="PANTHER" id="PTHR22744">
    <property type="entry name" value="HELIX LOOP HELIX PROTEIN 21-RELATED"/>
    <property type="match status" value="1"/>
</dbReference>
<dbReference type="PANTHER" id="PTHR22744:SF17">
    <property type="entry name" value="BTB DOMAIN-CONTAINING PROTEIN"/>
    <property type="match status" value="1"/>
</dbReference>
<dbReference type="Pfam" id="PF00651">
    <property type="entry name" value="BTB"/>
    <property type="match status" value="1"/>
</dbReference>
<dbReference type="OrthoDB" id="6138052at2759"/>
<evidence type="ECO:0000313" key="2">
    <source>
        <dbReference type="EMBL" id="VDI79131.1"/>
    </source>
</evidence>
<gene>
    <name evidence="2" type="ORF">MGAL_10B078647</name>
</gene>
<feature type="domain" description="BTB" evidence="1">
    <location>
        <begin position="8"/>
        <end position="64"/>
    </location>
</feature>
<comment type="caution">
    <text evidence="2">The sequence shown here is derived from an EMBL/GenBank/DDBJ whole genome shotgun (WGS) entry which is preliminary data.</text>
</comment>
<dbReference type="InterPro" id="IPR011333">
    <property type="entry name" value="SKP1/BTB/POZ_sf"/>
</dbReference>
<protein>
    <recommendedName>
        <fullName evidence="1">BTB domain-containing protein</fullName>
    </recommendedName>
</protein>
<organism evidence="2 3">
    <name type="scientific">Mytilus galloprovincialis</name>
    <name type="common">Mediterranean mussel</name>
    <dbReference type="NCBI Taxonomy" id="29158"/>
    <lineage>
        <taxon>Eukaryota</taxon>
        <taxon>Metazoa</taxon>
        <taxon>Spiralia</taxon>
        <taxon>Lophotrochozoa</taxon>
        <taxon>Mollusca</taxon>
        <taxon>Bivalvia</taxon>
        <taxon>Autobranchia</taxon>
        <taxon>Pteriomorphia</taxon>
        <taxon>Mytilida</taxon>
        <taxon>Mytiloidea</taxon>
        <taxon>Mytilidae</taxon>
        <taxon>Mytilinae</taxon>
        <taxon>Mytilus</taxon>
    </lineage>
</organism>
<dbReference type="EMBL" id="UYJE01010035">
    <property type="protein sequence ID" value="VDI79131.1"/>
    <property type="molecule type" value="Genomic_DNA"/>
</dbReference>
<dbReference type="SUPFAM" id="SSF54695">
    <property type="entry name" value="POZ domain"/>
    <property type="match status" value="1"/>
</dbReference>
<proteinExistence type="predicted"/>
<sequence>MKYSFAKQHTTLIVDGEKLFINKAELIQKYPVFEKLFTADFKEKNAHAIELPGKNLQHFLKFLRCTLDGYKDDITDENVHIIIPLASIIGRFIVWNSNEKIAEQYTSSRWTTQ</sequence>
<evidence type="ECO:0000313" key="3">
    <source>
        <dbReference type="Proteomes" id="UP000596742"/>
    </source>
</evidence>
<dbReference type="AlphaFoldDB" id="A0A8B6HGM7"/>
<keyword evidence="3" id="KW-1185">Reference proteome</keyword>
<reference evidence="2" key="1">
    <citation type="submission" date="2018-11" db="EMBL/GenBank/DDBJ databases">
        <authorList>
            <person name="Alioto T."/>
            <person name="Alioto T."/>
        </authorList>
    </citation>
    <scope>NUCLEOTIDE SEQUENCE</scope>
</reference>
<dbReference type="Proteomes" id="UP000596742">
    <property type="component" value="Unassembled WGS sequence"/>
</dbReference>
<accession>A0A8B6HGM7</accession>
<name>A0A8B6HGM7_MYTGA</name>
<dbReference type="Gene3D" id="3.30.710.10">
    <property type="entry name" value="Potassium Channel Kv1.1, Chain A"/>
    <property type="match status" value="1"/>
</dbReference>
<dbReference type="PROSITE" id="PS50097">
    <property type="entry name" value="BTB"/>
    <property type="match status" value="1"/>
</dbReference>
<dbReference type="InterPro" id="IPR000210">
    <property type="entry name" value="BTB/POZ_dom"/>
</dbReference>